<proteinExistence type="predicted"/>
<organism evidence="1">
    <name type="scientific">Arundo donax</name>
    <name type="common">Giant reed</name>
    <name type="synonym">Donax arundinaceus</name>
    <dbReference type="NCBI Taxonomy" id="35708"/>
    <lineage>
        <taxon>Eukaryota</taxon>
        <taxon>Viridiplantae</taxon>
        <taxon>Streptophyta</taxon>
        <taxon>Embryophyta</taxon>
        <taxon>Tracheophyta</taxon>
        <taxon>Spermatophyta</taxon>
        <taxon>Magnoliopsida</taxon>
        <taxon>Liliopsida</taxon>
        <taxon>Poales</taxon>
        <taxon>Poaceae</taxon>
        <taxon>PACMAD clade</taxon>
        <taxon>Arundinoideae</taxon>
        <taxon>Arundineae</taxon>
        <taxon>Arundo</taxon>
    </lineage>
</organism>
<sequence>MVHLNSVNKYIKYNKKCNQMGNDSFAQTMRKNLIKASLSYLASLVACIQRSTCHLRNFKSLIAFIH</sequence>
<name>A0A0A9FUV0_ARUDO</name>
<reference evidence="1" key="1">
    <citation type="submission" date="2014-09" db="EMBL/GenBank/DDBJ databases">
        <authorList>
            <person name="Magalhaes I.L.F."/>
            <person name="Oliveira U."/>
            <person name="Santos F.R."/>
            <person name="Vidigal T.H.D.A."/>
            <person name="Brescovit A.D."/>
            <person name="Santos A.J."/>
        </authorList>
    </citation>
    <scope>NUCLEOTIDE SEQUENCE</scope>
    <source>
        <tissue evidence="1">Shoot tissue taken approximately 20 cm above the soil surface</tissue>
    </source>
</reference>
<accession>A0A0A9FUV0</accession>
<dbReference type="AlphaFoldDB" id="A0A0A9FUV0"/>
<protein>
    <submittedName>
        <fullName evidence="1">Uncharacterized protein</fullName>
    </submittedName>
</protein>
<evidence type="ECO:0000313" key="1">
    <source>
        <dbReference type="EMBL" id="JAE16600.1"/>
    </source>
</evidence>
<reference evidence="1" key="2">
    <citation type="journal article" date="2015" name="Data Brief">
        <title>Shoot transcriptome of the giant reed, Arundo donax.</title>
        <authorList>
            <person name="Barrero R.A."/>
            <person name="Guerrero F.D."/>
            <person name="Moolhuijzen P."/>
            <person name="Goolsby J.A."/>
            <person name="Tidwell J."/>
            <person name="Bellgard S.E."/>
            <person name="Bellgard M.I."/>
        </authorList>
    </citation>
    <scope>NUCLEOTIDE SEQUENCE</scope>
    <source>
        <tissue evidence="1">Shoot tissue taken approximately 20 cm above the soil surface</tissue>
    </source>
</reference>
<dbReference type="EMBL" id="GBRH01181296">
    <property type="protein sequence ID" value="JAE16600.1"/>
    <property type="molecule type" value="Transcribed_RNA"/>
</dbReference>